<feature type="region of interest" description="Disordered" evidence="1">
    <location>
        <begin position="135"/>
        <end position="190"/>
    </location>
</feature>
<keyword evidence="3" id="KW-1185">Reference proteome</keyword>
<protein>
    <submittedName>
        <fullName evidence="2">Uncharacterized protein</fullName>
    </submittedName>
</protein>
<dbReference type="Proteomes" id="UP001212841">
    <property type="component" value="Unassembled WGS sequence"/>
</dbReference>
<sequence>RCGRKHKCLNCLSSHPSLDCPLVSDLYALKKVEIPHASVPAGTREPKLAPREPREIREWDRDKMLDSPFDDGRRVVEWQIRQEERREKEEAGRDGGVGVGGERKRGRSESLGGGAGGWKRLKGAIGRVDVDGGVAEGAEGMNEEGRKMLEEGEGTPVLAVRGVESDTTTTKPFHASPPSHHQHHHTKHIFPKSRPQTFQQEIHYRHHSQPQQRYTGSPRLHEEFGTPREPRPQQASLFEKPYGTPLMHQRVAPPAAGPYHEMHPQGGGGAGYYNGNGSAVPPRFQGRGGQWGGRGQWRF</sequence>
<feature type="non-terminal residue" evidence="2">
    <location>
        <position position="1"/>
    </location>
</feature>
<feature type="region of interest" description="Disordered" evidence="1">
    <location>
        <begin position="204"/>
        <end position="299"/>
    </location>
</feature>
<proteinExistence type="predicted"/>
<evidence type="ECO:0000313" key="2">
    <source>
        <dbReference type="EMBL" id="KAJ3027109.1"/>
    </source>
</evidence>
<feature type="region of interest" description="Disordered" evidence="1">
    <location>
        <begin position="84"/>
        <end position="120"/>
    </location>
</feature>
<feature type="compositionally biased region" description="Basic and acidic residues" evidence="1">
    <location>
        <begin position="84"/>
        <end position="93"/>
    </location>
</feature>
<feature type="compositionally biased region" description="Basic and acidic residues" evidence="1">
    <location>
        <begin position="219"/>
        <end position="231"/>
    </location>
</feature>
<dbReference type="EMBL" id="JADGJD010002923">
    <property type="protein sequence ID" value="KAJ3027109.1"/>
    <property type="molecule type" value="Genomic_DNA"/>
</dbReference>
<organism evidence="2 3">
    <name type="scientific">Rhizophlyctis rosea</name>
    <dbReference type="NCBI Taxonomy" id="64517"/>
    <lineage>
        <taxon>Eukaryota</taxon>
        <taxon>Fungi</taxon>
        <taxon>Fungi incertae sedis</taxon>
        <taxon>Chytridiomycota</taxon>
        <taxon>Chytridiomycota incertae sedis</taxon>
        <taxon>Chytridiomycetes</taxon>
        <taxon>Rhizophlyctidales</taxon>
        <taxon>Rhizophlyctidaceae</taxon>
        <taxon>Rhizophlyctis</taxon>
    </lineage>
</organism>
<feature type="compositionally biased region" description="Basic residues" evidence="1">
    <location>
        <begin position="180"/>
        <end position="190"/>
    </location>
</feature>
<gene>
    <name evidence="2" type="ORF">HK097_006239</name>
</gene>
<feature type="compositionally biased region" description="Gly residues" evidence="1">
    <location>
        <begin position="265"/>
        <end position="274"/>
    </location>
</feature>
<reference evidence="2" key="1">
    <citation type="submission" date="2020-05" db="EMBL/GenBank/DDBJ databases">
        <title>Phylogenomic resolution of chytrid fungi.</title>
        <authorList>
            <person name="Stajich J.E."/>
            <person name="Amses K."/>
            <person name="Simmons R."/>
            <person name="Seto K."/>
            <person name="Myers J."/>
            <person name="Bonds A."/>
            <person name="Quandt C.A."/>
            <person name="Barry K."/>
            <person name="Liu P."/>
            <person name="Grigoriev I."/>
            <person name="Longcore J.E."/>
            <person name="James T.Y."/>
        </authorList>
    </citation>
    <scope>NUCLEOTIDE SEQUENCE</scope>
    <source>
        <strain evidence="2">JEL0318</strain>
    </source>
</reference>
<evidence type="ECO:0000256" key="1">
    <source>
        <dbReference type="SAM" id="MobiDB-lite"/>
    </source>
</evidence>
<evidence type="ECO:0000313" key="3">
    <source>
        <dbReference type="Proteomes" id="UP001212841"/>
    </source>
</evidence>
<comment type="caution">
    <text evidence="2">The sequence shown here is derived from an EMBL/GenBank/DDBJ whole genome shotgun (WGS) entry which is preliminary data.</text>
</comment>
<dbReference type="AlphaFoldDB" id="A0AAD5S765"/>
<accession>A0AAD5S765</accession>
<name>A0AAD5S765_9FUNG</name>
<feature type="compositionally biased region" description="Gly residues" evidence="1">
    <location>
        <begin position="286"/>
        <end position="299"/>
    </location>
</feature>